<evidence type="ECO:0000313" key="4">
    <source>
        <dbReference type="EMBL" id="CAB4547774.1"/>
    </source>
</evidence>
<dbReference type="InterPro" id="IPR009187">
    <property type="entry name" value="Prok_Ku"/>
</dbReference>
<dbReference type="HAMAP" id="MF_01875">
    <property type="entry name" value="Prokaryotic_Ku"/>
    <property type="match status" value="1"/>
</dbReference>
<evidence type="ECO:0000256" key="2">
    <source>
        <dbReference type="SAM" id="MobiDB-lite"/>
    </source>
</evidence>
<dbReference type="PIRSF" id="PIRSF006493">
    <property type="entry name" value="Prok_Ku"/>
    <property type="match status" value="1"/>
</dbReference>
<dbReference type="CDD" id="cd00789">
    <property type="entry name" value="KU_like"/>
    <property type="match status" value="1"/>
</dbReference>
<proteinExistence type="inferred from homology"/>
<dbReference type="AlphaFoldDB" id="A0A6J6C9E6"/>
<keyword evidence="1" id="KW-0238">DNA-binding</keyword>
<dbReference type="PANTHER" id="PTHR41251">
    <property type="entry name" value="NON-HOMOLOGOUS END JOINING PROTEIN KU"/>
    <property type="match status" value="1"/>
</dbReference>
<evidence type="ECO:0000256" key="1">
    <source>
        <dbReference type="ARBA" id="ARBA00023125"/>
    </source>
</evidence>
<evidence type="ECO:0000259" key="3">
    <source>
        <dbReference type="SMART" id="SM00559"/>
    </source>
</evidence>
<feature type="domain" description="Ku" evidence="3">
    <location>
        <begin position="52"/>
        <end position="180"/>
    </location>
</feature>
<dbReference type="SMART" id="SM00559">
    <property type="entry name" value="Ku78"/>
    <property type="match status" value="1"/>
</dbReference>
<dbReference type="SUPFAM" id="SSF100939">
    <property type="entry name" value="SPOC domain-like"/>
    <property type="match status" value="1"/>
</dbReference>
<accession>A0A6J6C9E6</accession>
<dbReference type="GO" id="GO:0006303">
    <property type="term" value="P:double-strand break repair via nonhomologous end joining"/>
    <property type="evidence" value="ECO:0007669"/>
    <property type="project" value="InterPro"/>
</dbReference>
<dbReference type="GO" id="GO:0003690">
    <property type="term" value="F:double-stranded DNA binding"/>
    <property type="evidence" value="ECO:0007669"/>
    <property type="project" value="TreeGrafter"/>
</dbReference>
<dbReference type="Pfam" id="PF02735">
    <property type="entry name" value="Ku"/>
    <property type="match status" value="1"/>
</dbReference>
<dbReference type="Gene3D" id="2.40.290.10">
    <property type="match status" value="1"/>
</dbReference>
<dbReference type="NCBIfam" id="TIGR02772">
    <property type="entry name" value="Ku_bact"/>
    <property type="match status" value="1"/>
</dbReference>
<dbReference type="InterPro" id="IPR006164">
    <property type="entry name" value="DNA_bd_Ku70/Ku80"/>
</dbReference>
<name>A0A6J6C9E6_9ZZZZ</name>
<organism evidence="4">
    <name type="scientific">freshwater metagenome</name>
    <dbReference type="NCBI Taxonomy" id="449393"/>
    <lineage>
        <taxon>unclassified sequences</taxon>
        <taxon>metagenomes</taxon>
        <taxon>ecological metagenomes</taxon>
    </lineage>
</organism>
<dbReference type="InterPro" id="IPR016194">
    <property type="entry name" value="SPOC-like_C_dom_sf"/>
</dbReference>
<sequence>MPRPVWSGTISFGLVAIPIKLFHGVSKKSVSFNQLDDRSMSRIRLKKVSAETGEDVPEEHIVKGYELSKGRYVVVDPDELEPFIPAATKSIDLEEFVDLDEIDPVYFDTPYIVAPDKTPKPYVLLARAMEEAGKVAIGRFVMRNKQYVAALRAQDGKLLMSTMVFADEVVPVESIDELDGLDEIDVSSREVKMAEALVESLSSAFEPEKYRDEYREQVLDLIERKAAGEEFEVPEVAAAAPKVVDLMAALEASVKAAKEARTRHPAGGPHDDAVTRATASAQRATESDDDTAAVAKPKRVRKSA</sequence>
<dbReference type="PANTHER" id="PTHR41251:SF1">
    <property type="entry name" value="NON-HOMOLOGOUS END JOINING PROTEIN KU"/>
    <property type="match status" value="1"/>
</dbReference>
<gene>
    <name evidence="4" type="ORF">UFOPK1493_00812</name>
</gene>
<dbReference type="EMBL" id="CAEZSR010000019">
    <property type="protein sequence ID" value="CAB4547774.1"/>
    <property type="molecule type" value="Genomic_DNA"/>
</dbReference>
<feature type="region of interest" description="Disordered" evidence="2">
    <location>
        <begin position="257"/>
        <end position="304"/>
    </location>
</feature>
<protein>
    <submittedName>
        <fullName evidence="4">Unannotated protein</fullName>
    </submittedName>
</protein>
<reference evidence="4" key="1">
    <citation type="submission" date="2020-05" db="EMBL/GenBank/DDBJ databases">
        <authorList>
            <person name="Chiriac C."/>
            <person name="Salcher M."/>
            <person name="Ghai R."/>
            <person name="Kavagutti S V."/>
        </authorList>
    </citation>
    <scope>NUCLEOTIDE SEQUENCE</scope>
</reference>